<dbReference type="EMBL" id="CP144913">
    <property type="protein sequence ID" value="WXB75720.1"/>
    <property type="molecule type" value="Genomic_DNA"/>
</dbReference>
<feature type="region of interest" description="Disordered" evidence="1">
    <location>
        <begin position="1"/>
        <end position="34"/>
    </location>
</feature>
<feature type="domain" description="DnaJ homologue subfamily C member 28 conserved" evidence="2">
    <location>
        <begin position="9"/>
        <end position="69"/>
    </location>
</feature>
<evidence type="ECO:0000259" key="2">
    <source>
        <dbReference type="Pfam" id="PF09350"/>
    </source>
</evidence>
<keyword evidence="4" id="KW-1185">Reference proteome</keyword>
<proteinExistence type="predicted"/>
<dbReference type="Proteomes" id="UP001382727">
    <property type="component" value="Chromosome"/>
</dbReference>
<evidence type="ECO:0000313" key="3">
    <source>
        <dbReference type="EMBL" id="WXB75720.1"/>
    </source>
</evidence>
<evidence type="ECO:0000313" key="4">
    <source>
        <dbReference type="Proteomes" id="UP001382727"/>
    </source>
</evidence>
<gene>
    <name evidence="3" type="ORF">V1351_12270</name>
</gene>
<organism evidence="3 4">
    <name type="scientific">Janibacter alittae</name>
    <dbReference type="NCBI Taxonomy" id="3115209"/>
    <lineage>
        <taxon>Bacteria</taxon>
        <taxon>Bacillati</taxon>
        <taxon>Actinomycetota</taxon>
        <taxon>Actinomycetes</taxon>
        <taxon>Micrococcales</taxon>
        <taxon>Intrasporangiaceae</taxon>
        <taxon>Janibacter</taxon>
    </lineage>
</organism>
<name>A0ABZ2MF90_9MICO</name>
<accession>A0ABZ2MF90</accession>
<protein>
    <submittedName>
        <fullName evidence="3">DUF1992 domain-containing protein</fullName>
    </submittedName>
</protein>
<dbReference type="RefSeq" id="WP_338748474.1">
    <property type="nucleotide sequence ID" value="NZ_CP144913.1"/>
</dbReference>
<evidence type="ECO:0000256" key="1">
    <source>
        <dbReference type="SAM" id="MobiDB-lite"/>
    </source>
</evidence>
<dbReference type="InterPro" id="IPR018961">
    <property type="entry name" value="DnaJ_homolog_subfam-C_membr-28"/>
</dbReference>
<feature type="compositionally biased region" description="Basic and acidic residues" evidence="1">
    <location>
        <begin position="1"/>
        <end position="23"/>
    </location>
</feature>
<sequence>MSVPSHRDWVDKQIREATERGEFDNLPGAGKPLRGLEDRDPDWWVKKMMDREGLDAADALPPVMQLRREGAGYPQSLVGQTREDNVRELLRDFNARVLDERRRPVLGRYSPPVVPTVDVEEMVARWRELRTERARAGAMTAPTEPVAPPSRRSWWRRLLGR</sequence>
<dbReference type="Pfam" id="PF09350">
    <property type="entry name" value="DJC28_CD"/>
    <property type="match status" value="1"/>
</dbReference>
<reference evidence="3 4" key="1">
    <citation type="submission" date="2024-02" db="EMBL/GenBank/DDBJ databases">
        <title>Janibacter sp. nov., isolated from gut of marine sandworm.</title>
        <authorList>
            <person name="Kim B."/>
            <person name="Jun M.O."/>
            <person name="Shin N.-R."/>
        </authorList>
    </citation>
    <scope>NUCLEOTIDE SEQUENCE [LARGE SCALE GENOMIC DNA]</scope>
    <source>
        <strain evidence="3 4">A1S7</strain>
    </source>
</reference>